<protein>
    <submittedName>
        <fullName evidence="4">Proline iminopeptidase</fullName>
    </submittedName>
</protein>
<evidence type="ECO:0000256" key="1">
    <source>
        <dbReference type="ARBA" id="ARBA00010088"/>
    </source>
</evidence>
<dbReference type="PANTHER" id="PTHR43798:SF33">
    <property type="entry name" value="HYDROLASE, PUTATIVE (AFU_ORTHOLOGUE AFUA_2G14860)-RELATED"/>
    <property type="match status" value="1"/>
</dbReference>
<dbReference type="RefSeq" id="WP_074652905.1">
    <property type="nucleotide sequence ID" value="NZ_FNSD01000001.1"/>
</dbReference>
<dbReference type="EMBL" id="FNSD01000001">
    <property type="protein sequence ID" value="SEB62283.1"/>
    <property type="molecule type" value="Genomic_DNA"/>
</dbReference>
<name>A0A1H4KV69_9BACT</name>
<dbReference type="OrthoDB" id="9775557at2"/>
<accession>A0A1H4KV69</accession>
<evidence type="ECO:0000256" key="2">
    <source>
        <dbReference type="ARBA" id="ARBA00022801"/>
    </source>
</evidence>
<keyword evidence="2" id="KW-0378">Hydrolase</keyword>
<dbReference type="InterPro" id="IPR000073">
    <property type="entry name" value="AB_hydrolase_1"/>
</dbReference>
<gene>
    <name evidence="4" type="ORF">SAMN05443244_1365</name>
</gene>
<dbReference type="GO" id="GO:0016020">
    <property type="term" value="C:membrane"/>
    <property type="evidence" value="ECO:0007669"/>
    <property type="project" value="TreeGrafter"/>
</dbReference>
<dbReference type="Gene3D" id="3.40.50.1820">
    <property type="entry name" value="alpha/beta hydrolase"/>
    <property type="match status" value="1"/>
</dbReference>
<dbReference type="InterPro" id="IPR029058">
    <property type="entry name" value="AB_hydrolase_fold"/>
</dbReference>
<feature type="domain" description="AB hydrolase-1" evidence="3">
    <location>
        <begin position="61"/>
        <end position="306"/>
    </location>
</feature>
<evidence type="ECO:0000259" key="3">
    <source>
        <dbReference type="Pfam" id="PF00561"/>
    </source>
</evidence>
<comment type="similarity">
    <text evidence="1">Belongs to the peptidase S33 family.</text>
</comment>
<dbReference type="PANTHER" id="PTHR43798">
    <property type="entry name" value="MONOACYLGLYCEROL LIPASE"/>
    <property type="match status" value="1"/>
</dbReference>
<dbReference type="InterPro" id="IPR050266">
    <property type="entry name" value="AB_hydrolase_sf"/>
</dbReference>
<organism evidence="4 5">
    <name type="scientific">Terriglobus roseus</name>
    <dbReference type="NCBI Taxonomy" id="392734"/>
    <lineage>
        <taxon>Bacteria</taxon>
        <taxon>Pseudomonadati</taxon>
        <taxon>Acidobacteriota</taxon>
        <taxon>Terriglobia</taxon>
        <taxon>Terriglobales</taxon>
        <taxon>Acidobacteriaceae</taxon>
        <taxon>Terriglobus</taxon>
    </lineage>
</organism>
<dbReference type="GO" id="GO:0008233">
    <property type="term" value="F:peptidase activity"/>
    <property type="evidence" value="ECO:0007669"/>
    <property type="project" value="InterPro"/>
</dbReference>
<dbReference type="AlphaFoldDB" id="A0A1H4KV69"/>
<proteinExistence type="inferred from homology"/>
<reference evidence="4 5" key="1">
    <citation type="submission" date="2016-10" db="EMBL/GenBank/DDBJ databases">
        <authorList>
            <person name="de Groot N.N."/>
        </authorList>
    </citation>
    <scope>NUCLEOTIDE SEQUENCE [LARGE SCALE GENOMIC DNA]</scope>
    <source>
        <strain evidence="4 5">AB35.6</strain>
    </source>
</reference>
<dbReference type="SUPFAM" id="SSF53474">
    <property type="entry name" value="alpha/beta-Hydrolases"/>
    <property type="match status" value="1"/>
</dbReference>
<dbReference type="Proteomes" id="UP000182409">
    <property type="component" value="Unassembled WGS sequence"/>
</dbReference>
<sequence length="322" mass="35188">MASRLVLNLLITLRRGIRVPLCVVLSMAFLCLPAALAQQGQGTFENAGLTLYYRTLGQGSPVLILAGGPGMDVDYMLPVARLLAKDHTAILLEQRGTGRSMPAKIAPETVSADLMLSDMEALRTKLRYRQWVVLGHSAGSLTAMLYAVAHPSSIRALVLLGTMPPNFTPLLKVGPSRMARLGPAEQARMAELSKLGNTGTVAQQNARQIEMLRMTFEAEFVDKEAGHRFAQTMTVDNFHMGTSAVLETALPDYDERPALAKLHIPTLIVQGRQDSLDPDLAALTRDAIPDAQLVIAEKAGHFGWLEQPEFYRTTIETFLRGK</sequence>
<dbReference type="InterPro" id="IPR002410">
    <property type="entry name" value="Peptidase_S33"/>
</dbReference>
<dbReference type="Pfam" id="PF00561">
    <property type="entry name" value="Abhydrolase_1"/>
    <property type="match status" value="1"/>
</dbReference>
<evidence type="ECO:0000313" key="5">
    <source>
        <dbReference type="Proteomes" id="UP000182409"/>
    </source>
</evidence>
<dbReference type="PRINTS" id="PR00793">
    <property type="entry name" value="PROAMNOPTASE"/>
</dbReference>
<evidence type="ECO:0000313" key="4">
    <source>
        <dbReference type="EMBL" id="SEB62283.1"/>
    </source>
</evidence>
<dbReference type="GO" id="GO:0006508">
    <property type="term" value="P:proteolysis"/>
    <property type="evidence" value="ECO:0007669"/>
    <property type="project" value="InterPro"/>
</dbReference>